<dbReference type="Gene3D" id="3.40.570.10">
    <property type="entry name" value="Extracellular Endonuclease, subunit A"/>
    <property type="match status" value="1"/>
</dbReference>
<proteinExistence type="predicted"/>
<comment type="caution">
    <text evidence="4">The sequence shown here is derived from an EMBL/GenBank/DDBJ whole genome shotgun (WGS) entry which is preliminary data.</text>
</comment>
<keyword evidence="4" id="KW-0540">Nuclease</keyword>
<dbReference type="PROSITE" id="PS51257">
    <property type="entry name" value="PROKAR_LIPOPROTEIN"/>
    <property type="match status" value="1"/>
</dbReference>
<dbReference type="Gene3D" id="3.40.10.10">
    <property type="entry name" value="DNA Methylphosphotriester Repair Domain"/>
    <property type="match status" value="1"/>
</dbReference>
<reference evidence="4 5" key="1">
    <citation type="submission" date="2020-10" db="EMBL/GenBank/DDBJ databases">
        <title>ChiBAC.</title>
        <authorList>
            <person name="Zenner C."/>
            <person name="Hitch T.C.A."/>
            <person name="Clavel T."/>
        </authorList>
    </citation>
    <scope>NUCLEOTIDE SEQUENCE [LARGE SCALE GENOMIC DNA]</scope>
    <source>
        <strain evidence="4 5">DSM 108706</strain>
    </source>
</reference>
<accession>A0ABR9QY04</accession>
<dbReference type="InterPro" id="IPR044927">
    <property type="entry name" value="Endonuclea_NS_2"/>
</dbReference>
<keyword evidence="4" id="KW-0255">Endonuclease</keyword>
<evidence type="ECO:0000313" key="4">
    <source>
        <dbReference type="EMBL" id="MBE5035753.1"/>
    </source>
</evidence>
<dbReference type="SUPFAM" id="SSF57884">
    <property type="entry name" value="Ada DNA repair protein, N-terminal domain (N-Ada 10)"/>
    <property type="match status" value="1"/>
</dbReference>
<feature type="signal peptide" evidence="2">
    <location>
        <begin position="1"/>
        <end position="29"/>
    </location>
</feature>
<dbReference type="GO" id="GO:0004519">
    <property type="term" value="F:endonuclease activity"/>
    <property type="evidence" value="ECO:0007669"/>
    <property type="project" value="UniProtKB-KW"/>
</dbReference>
<dbReference type="Pfam" id="PF13930">
    <property type="entry name" value="Endonuclea_NS_2"/>
    <property type="match status" value="1"/>
</dbReference>
<feature type="domain" description="Type VII secretion system protein EssD-like" evidence="3">
    <location>
        <begin position="76"/>
        <end position="203"/>
    </location>
</feature>
<evidence type="ECO:0000256" key="1">
    <source>
        <dbReference type="SAM" id="MobiDB-lite"/>
    </source>
</evidence>
<evidence type="ECO:0000313" key="5">
    <source>
        <dbReference type="Proteomes" id="UP001516588"/>
    </source>
</evidence>
<feature type="compositionally biased region" description="Basic and acidic residues" evidence="1">
    <location>
        <begin position="248"/>
        <end position="257"/>
    </location>
</feature>
<dbReference type="InterPro" id="IPR044929">
    <property type="entry name" value="DNA/RNA_non-sp_Endonuclease_sf"/>
</dbReference>
<keyword evidence="5" id="KW-1185">Reference proteome</keyword>
<keyword evidence="2" id="KW-0732">Signal</keyword>
<dbReference type="Proteomes" id="UP001516588">
    <property type="component" value="Unassembled WGS sequence"/>
</dbReference>
<keyword evidence="4" id="KW-0378">Hydrolase</keyword>
<dbReference type="InterPro" id="IPR035451">
    <property type="entry name" value="Ada-like_dom_sf"/>
</dbReference>
<feature type="chain" id="PRO_5047485464" evidence="2">
    <location>
        <begin position="30"/>
        <end position="306"/>
    </location>
</feature>
<evidence type="ECO:0000259" key="3">
    <source>
        <dbReference type="Pfam" id="PF13930"/>
    </source>
</evidence>
<organism evidence="4 5">
    <name type="scientific">Gallibacter intestinalis</name>
    <dbReference type="NCBI Taxonomy" id="2779356"/>
    <lineage>
        <taxon>Bacteria</taxon>
        <taxon>Bacillati</taxon>
        <taxon>Bacillota</taxon>
        <taxon>Clostridia</taxon>
        <taxon>Eubacteriales</taxon>
        <taxon>Eubacteriaceae</taxon>
        <taxon>Gallibacter</taxon>
    </lineage>
</organism>
<protein>
    <submittedName>
        <fullName evidence="4">DNA/RNA non-specific endonuclease</fullName>
    </submittedName>
</protein>
<feature type="region of interest" description="Disordered" evidence="1">
    <location>
        <begin position="230"/>
        <end position="259"/>
    </location>
</feature>
<gene>
    <name evidence="4" type="ORF">INF20_05590</name>
</gene>
<sequence length="306" mass="34175">MIFKRYFKSAAAFVIAAVMVLGVSSCDLSQIDSQTQARVSETVEQVPEFSDEPYVVINDNEPEFTESEKETTESFEEYSDLDRYGRCGVAFANVSQETMPTEDRGSIGSVKPTGWHTVRYDDLISDRYLYNRCHLIGFQLTGENANEENLITGTRYMNVEGMLPFEDEVADYVDDTGNHVLYRVTPIFEDDDMVAIGVQMEAYSVEDDGRGVCFNVFCYNDQPGITIDYATGDSHRSGEGAGDAGSSDSKDANKEQKYVLNTNSHKFHKPSCGGVEDIKAKNKKEITTTKAKLEEQGYEPCGRCRP</sequence>
<name>A0ABR9QY04_9FIRM</name>
<evidence type="ECO:0000256" key="2">
    <source>
        <dbReference type="SAM" id="SignalP"/>
    </source>
</evidence>
<dbReference type="EMBL" id="JADCKA010000008">
    <property type="protein sequence ID" value="MBE5035753.1"/>
    <property type="molecule type" value="Genomic_DNA"/>
</dbReference>